<evidence type="ECO:0000313" key="1">
    <source>
        <dbReference type="EMBL" id="JAE03589.1"/>
    </source>
</evidence>
<proteinExistence type="predicted"/>
<accession>A0A0A9EXB9</accession>
<reference evidence="1" key="2">
    <citation type="journal article" date="2015" name="Data Brief">
        <title>Shoot transcriptome of the giant reed, Arundo donax.</title>
        <authorList>
            <person name="Barrero R.A."/>
            <person name="Guerrero F.D."/>
            <person name="Moolhuijzen P."/>
            <person name="Goolsby J.A."/>
            <person name="Tidwell J."/>
            <person name="Bellgard S.E."/>
            <person name="Bellgard M.I."/>
        </authorList>
    </citation>
    <scope>NUCLEOTIDE SEQUENCE</scope>
    <source>
        <tissue evidence="1">Shoot tissue taken approximately 20 cm above the soil surface</tissue>
    </source>
</reference>
<dbReference type="AlphaFoldDB" id="A0A0A9EXB9"/>
<sequence length="51" mass="5628">MLLDYLSSVFALVTSSPLPWGSKKTWRVRPSGCVFSNTSVPRAFSPVRNPS</sequence>
<organism evidence="1">
    <name type="scientific">Arundo donax</name>
    <name type="common">Giant reed</name>
    <name type="synonym">Donax arundinaceus</name>
    <dbReference type="NCBI Taxonomy" id="35708"/>
    <lineage>
        <taxon>Eukaryota</taxon>
        <taxon>Viridiplantae</taxon>
        <taxon>Streptophyta</taxon>
        <taxon>Embryophyta</taxon>
        <taxon>Tracheophyta</taxon>
        <taxon>Spermatophyta</taxon>
        <taxon>Magnoliopsida</taxon>
        <taxon>Liliopsida</taxon>
        <taxon>Poales</taxon>
        <taxon>Poaceae</taxon>
        <taxon>PACMAD clade</taxon>
        <taxon>Arundinoideae</taxon>
        <taxon>Arundineae</taxon>
        <taxon>Arundo</taxon>
    </lineage>
</organism>
<reference evidence="1" key="1">
    <citation type="submission" date="2014-09" db="EMBL/GenBank/DDBJ databases">
        <authorList>
            <person name="Magalhaes I.L.F."/>
            <person name="Oliveira U."/>
            <person name="Santos F.R."/>
            <person name="Vidigal T.H.D.A."/>
            <person name="Brescovit A.D."/>
            <person name="Santos A.J."/>
        </authorList>
    </citation>
    <scope>NUCLEOTIDE SEQUENCE</scope>
    <source>
        <tissue evidence="1">Shoot tissue taken approximately 20 cm above the soil surface</tissue>
    </source>
</reference>
<dbReference type="EMBL" id="GBRH01194307">
    <property type="protein sequence ID" value="JAE03589.1"/>
    <property type="molecule type" value="Transcribed_RNA"/>
</dbReference>
<protein>
    <submittedName>
        <fullName evidence="1">Uncharacterized protein</fullName>
    </submittedName>
</protein>
<name>A0A0A9EXB9_ARUDO</name>